<keyword evidence="1" id="KW-1005">Bacterial flagellum biogenesis</keyword>
<reference evidence="2 3" key="1">
    <citation type="journal article" date="2011" name="J. Bacteriol.">
        <title>Draft genome sequence of Sporolactobacillus inulinus strain CASD, an efficient D-lactic acid-producing bacterium with high-concentration lactate tolerance capability.</title>
        <authorList>
            <person name="Yu B."/>
            <person name="Su F."/>
            <person name="Wang L."/>
            <person name="Xu K."/>
            <person name="Zhao B."/>
            <person name="Xu P."/>
        </authorList>
    </citation>
    <scope>NUCLEOTIDE SEQUENCE [LARGE SCALE GENOMIC DNA]</scope>
    <source>
        <strain evidence="2 3">CASD</strain>
    </source>
</reference>
<evidence type="ECO:0000256" key="1">
    <source>
        <dbReference type="ARBA" id="ARBA00022795"/>
    </source>
</evidence>
<dbReference type="InterPro" id="IPR007809">
    <property type="entry name" value="FlgN-like"/>
</dbReference>
<name>A0A0U1QRL1_9BACL</name>
<dbReference type="InterPro" id="IPR036679">
    <property type="entry name" value="FlgN-like_sf"/>
</dbReference>
<sequence length="163" mass="18394">MSVNQMKQVLEAMIQCHDALYKMAEQKRDAIKAGNAEAVGNITEKETPLVETLSRLEAQREKVMGEDLGPESEQASFSEWAAAILPEEKRDEWEKLYLELASRVYALKQANTLNQTLLRDSLLWVNLNLGLLKPQTHTLNNYHNPRVGQAPASVFSGRIDSRT</sequence>
<dbReference type="RefSeq" id="WP_010025275.1">
    <property type="nucleotide sequence ID" value="NZ_AFVQ02000038.1"/>
</dbReference>
<dbReference type="SUPFAM" id="SSF140566">
    <property type="entry name" value="FlgN-like"/>
    <property type="match status" value="1"/>
</dbReference>
<dbReference type="Gene3D" id="1.20.58.300">
    <property type="entry name" value="FlgN-like"/>
    <property type="match status" value="1"/>
</dbReference>
<dbReference type="Proteomes" id="UP000035553">
    <property type="component" value="Unassembled WGS sequence"/>
</dbReference>
<dbReference type="OrthoDB" id="2381500at2"/>
<gene>
    <name evidence="2" type="ORF">SINU_02805</name>
</gene>
<accession>A0A0U1QRL1</accession>
<dbReference type="EMBL" id="AFVQ02000038">
    <property type="protein sequence ID" value="KLI03431.1"/>
    <property type="molecule type" value="Genomic_DNA"/>
</dbReference>
<dbReference type="GO" id="GO:0044780">
    <property type="term" value="P:bacterial-type flagellum assembly"/>
    <property type="evidence" value="ECO:0007669"/>
    <property type="project" value="InterPro"/>
</dbReference>
<dbReference type="Pfam" id="PF05130">
    <property type="entry name" value="FlgN"/>
    <property type="match status" value="1"/>
</dbReference>
<protein>
    <recommendedName>
        <fullName evidence="4">Flagellar biosynthesis protein FlgN</fullName>
    </recommendedName>
</protein>
<keyword evidence="3" id="KW-1185">Reference proteome</keyword>
<organism evidence="2 3">
    <name type="scientific">Sporolactobacillus inulinus CASD</name>
    <dbReference type="NCBI Taxonomy" id="1069536"/>
    <lineage>
        <taxon>Bacteria</taxon>
        <taxon>Bacillati</taxon>
        <taxon>Bacillota</taxon>
        <taxon>Bacilli</taxon>
        <taxon>Bacillales</taxon>
        <taxon>Sporolactobacillaceae</taxon>
        <taxon>Sporolactobacillus</taxon>
    </lineage>
</organism>
<dbReference type="AlphaFoldDB" id="A0A0U1QRL1"/>
<evidence type="ECO:0000313" key="3">
    <source>
        <dbReference type="Proteomes" id="UP000035553"/>
    </source>
</evidence>
<evidence type="ECO:0000313" key="2">
    <source>
        <dbReference type="EMBL" id="KLI03431.1"/>
    </source>
</evidence>
<evidence type="ECO:0008006" key="4">
    <source>
        <dbReference type="Google" id="ProtNLM"/>
    </source>
</evidence>
<comment type="caution">
    <text evidence="2">The sequence shown here is derived from an EMBL/GenBank/DDBJ whole genome shotgun (WGS) entry which is preliminary data.</text>
</comment>
<dbReference type="STRING" id="1069536.SINU_02805"/>
<proteinExistence type="predicted"/>